<comment type="caution">
    <text evidence="2">The sequence shown here is derived from an EMBL/GenBank/DDBJ whole genome shotgun (WGS) entry which is preliminary data.</text>
</comment>
<accession>A0A401XJG5</accession>
<keyword evidence="1" id="KW-0812">Transmembrane</keyword>
<keyword evidence="1" id="KW-1133">Transmembrane helix</keyword>
<sequence length="126" mass="15242">MLPRILLTALVSFICIIQMKKALNSLRMLLNHPSLGWMRNRYVLSGVLFLIWMLFLDTHSLKIHYKLYKEIRQTRKAIEFYKSEIEKDKKLIEQLESNPDMLERFAREQYYFKKPTEAIFIVELEE</sequence>
<dbReference type="InterPro" id="IPR007060">
    <property type="entry name" value="FtsL/DivIC"/>
</dbReference>
<dbReference type="EMBL" id="BHZE01000004">
    <property type="protein sequence ID" value="GCD77175.1"/>
    <property type="molecule type" value="Genomic_DNA"/>
</dbReference>
<protein>
    <recommendedName>
        <fullName evidence="4">Septum formation initiator</fullName>
    </recommendedName>
</protein>
<keyword evidence="3" id="KW-1185">Reference proteome</keyword>
<evidence type="ECO:0000313" key="2">
    <source>
        <dbReference type="EMBL" id="GCD77175.1"/>
    </source>
</evidence>
<dbReference type="AlphaFoldDB" id="A0A401XJG5"/>
<organism evidence="2 3">
    <name type="scientific">Thermaurantimonas aggregans</name>
    <dbReference type="NCBI Taxonomy" id="2173829"/>
    <lineage>
        <taxon>Bacteria</taxon>
        <taxon>Pseudomonadati</taxon>
        <taxon>Bacteroidota</taxon>
        <taxon>Flavobacteriia</taxon>
        <taxon>Flavobacteriales</taxon>
        <taxon>Schleiferiaceae</taxon>
        <taxon>Thermaurantimonas</taxon>
    </lineage>
</organism>
<gene>
    <name evidence="2" type="ORF">JCM31826_06570</name>
</gene>
<keyword evidence="1" id="KW-0472">Membrane</keyword>
<evidence type="ECO:0000313" key="3">
    <source>
        <dbReference type="Proteomes" id="UP000286715"/>
    </source>
</evidence>
<dbReference type="Proteomes" id="UP000286715">
    <property type="component" value="Unassembled WGS sequence"/>
</dbReference>
<dbReference type="Pfam" id="PF04977">
    <property type="entry name" value="DivIC"/>
    <property type="match status" value="1"/>
</dbReference>
<name>A0A401XJG5_9FLAO</name>
<proteinExistence type="predicted"/>
<evidence type="ECO:0000256" key="1">
    <source>
        <dbReference type="SAM" id="Phobius"/>
    </source>
</evidence>
<evidence type="ECO:0008006" key="4">
    <source>
        <dbReference type="Google" id="ProtNLM"/>
    </source>
</evidence>
<feature type="transmembrane region" description="Helical" evidence="1">
    <location>
        <begin position="38"/>
        <end position="56"/>
    </location>
</feature>
<reference evidence="2 3" key="1">
    <citation type="submission" date="2018-11" db="EMBL/GenBank/DDBJ databases">
        <title>Schleiferia aggregans sp. nov., a moderately thermophilic heterotrophic bacterium isolated from microbial mats at a terrestrial hot spring.</title>
        <authorList>
            <person name="Iino T."/>
            <person name="Ohkuma M."/>
            <person name="Haruta S."/>
        </authorList>
    </citation>
    <scope>NUCLEOTIDE SEQUENCE [LARGE SCALE GENOMIC DNA]</scope>
    <source>
        <strain evidence="2 3">LA</strain>
    </source>
</reference>